<name>A0A0K2JGA5_SPIKU</name>
<dbReference type="STRING" id="273035.SKUN_00739"/>
<protein>
    <submittedName>
        <fullName evidence="1">Uncharacterized protein</fullName>
    </submittedName>
</protein>
<dbReference type="KEGG" id="skn:SKUN_00739"/>
<evidence type="ECO:0000313" key="2">
    <source>
        <dbReference type="Proteomes" id="UP000062963"/>
    </source>
</evidence>
<dbReference type="AlphaFoldDB" id="A0A0K2JGA5"/>
<accession>A0A0K2JGA5</accession>
<dbReference type="EMBL" id="CP010899">
    <property type="protein sequence ID" value="ALA97630.1"/>
    <property type="molecule type" value="Genomic_DNA"/>
</dbReference>
<keyword evidence="2" id="KW-1185">Reference proteome</keyword>
<gene>
    <name evidence="1" type="ORF">SKUN_00739</name>
</gene>
<proteinExistence type="predicted"/>
<sequence>MFNMYIYLIDMDKIIGKYKKNVPKNNIFVYKYKNDYKVLKVDKVEKDSKILICHLARLGVNKNE</sequence>
<evidence type="ECO:0000313" key="1">
    <source>
        <dbReference type="EMBL" id="ALA97630.1"/>
    </source>
</evidence>
<dbReference type="PATRIC" id="fig|273035.7.peg.902"/>
<reference evidence="1 2" key="1">
    <citation type="journal article" date="2015" name="Genome Announc.">
        <title>Complete Genome Sequence of Spiroplasma kunkelii Strain CR2-3x, Causal Agent of Corn Stunt Disease in Zea mays L.</title>
        <authorList>
            <person name="Davis R.E."/>
            <person name="Shao J."/>
            <person name="Dally E.L."/>
            <person name="Zhao Y."/>
            <person name="Gasparich G.E."/>
            <person name="Gaynor B.J."/>
            <person name="Athey J.C."/>
            <person name="Harrison N.A."/>
            <person name="Donofrio N."/>
        </authorList>
    </citation>
    <scope>NUCLEOTIDE SEQUENCE [LARGE SCALE GENOMIC DNA]</scope>
    <source>
        <strain evidence="1 2">CR2-3x</strain>
    </source>
</reference>
<dbReference type="Proteomes" id="UP000062963">
    <property type="component" value="Chromosome"/>
</dbReference>
<organism evidence="1 2">
    <name type="scientific">Spiroplasma kunkelii CR2-3x</name>
    <dbReference type="NCBI Taxonomy" id="273035"/>
    <lineage>
        <taxon>Bacteria</taxon>
        <taxon>Bacillati</taxon>
        <taxon>Mycoplasmatota</taxon>
        <taxon>Mollicutes</taxon>
        <taxon>Entomoplasmatales</taxon>
        <taxon>Spiroplasmataceae</taxon>
        <taxon>Spiroplasma</taxon>
    </lineage>
</organism>